<dbReference type="RefSeq" id="WP_183860822.1">
    <property type="nucleotide sequence ID" value="NZ_JACHFH010000013.1"/>
</dbReference>
<dbReference type="InterPro" id="IPR000847">
    <property type="entry name" value="LysR_HTH_N"/>
</dbReference>
<dbReference type="PROSITE" id="PS50931">
    <property type="entry name" value="HTH_LYSR"/>
    <property type="match status" value="1"/>
</dbReference>
<evidence type="ECO:0000256" key="4">
    <source>
        <dbReference type="ARBA" id="ARBA00023163"/>
    </source>
</evidence>
<gene>
    <name evidence="6" type="ORF">HNR32_001293</name>
</gene>
<accession>A0A840UGL0</accession>
<keyword evidence="7" id="KW-1185">Reference proteome</keyword>
<proteinExistence type="inferred from homology"/>
<feature type="domain" description="HTH lysR-type" evidence="5">
    <location>
        <begin position="1"/>
        <end position="58"/>
    </location>
</feature>
<evidence type="ECO:0000256" key="2">
    <source>
        <dbReference type="ARBA" id="ARBA00023015"/>
    </source>
</evidence>
<keyword evidence="4" id="KW-0804">Transcription</keyword>
<dbReference type="CDD" id="cd05466">
    <property type="entry name" value="PBP2_LTTR_substrate"/>
    <property type="match status" value="1"/>
</dbReference>
<dbReference type="SUPFAM" id="SSF53850">
    <property type="entry name" value="Periplasmic binding protein-like II"/>
    <property type="match status" value="1"/>
</dbReference>
<evidence type="ECO:0000256" key="1">
    <source>
        <dbReference type="ARBA" id="ARBA00009437"/>
    </source>
</evidence>
<evidence type="ECO:0000313" key="6">
    <source>
        <dbReference type="EMBL" id="MBB5336149.1"/>
    </source>
</evidence>
<dbReference type="GO" id="GO:0000976">
    <property type="term" value="F:transcription cis-regulatory region binding"/>
    <property type="evidence" value="ECO:0007669"/>
    <property type="project" value="TreeGrafter"/>
</dbReference>
<evidence type="ECO:0000313" key="7">
    <source>
        <dbReference type="Proteomes" id="UP000559117"/>
    </source>
</evidence>
<dbReference type="Pfam" id="PF03466">
    <property type="entry name" value="LysR_substrate"/>
    <property type="match status" value="1"/>
</dbReference>
<dbReference type="Proteomes" id="UP000559117">
    <property type="component" value="Unassembled WGS sequence"/>
</dbReference>
<name>A0A840UGL0_9FIRM</name>
<keyword evidence="2" id="KW-0805">Transcription regulation</keyword>
<dbReference type="SUPFAM" id="SSF46785">
    <property type="entry name" value="Winged helix' DNA-binding domain"/>
    <property type="match status" value="1"/>
</dbReference>
<dbReference type="AlphaFoldDB" id="A0A840UGL0"/>
<sequence>MEDRDWRIIQKLYSEKNITKAAQALYMSQPALTSRLKHIEREFDVCIVHRSTKGIKFTPEGEYLVKKAEEVLDKLNHIKNEVQYLMEENAGTLEIGASNYLTMYILPRLLEVFKQKYPAIKYSVLTTWSKNVFSLIYNEKIQVGFTSIDYGGSKHKLLLYEEPIYMVYRDEFAIENLPSLPRIEYESDYLLKSQLDKWWRENFKEPPQVSMHVSNLENCKRMVIHGLGYAPLPARIIKDYSDVHKLQLKNPDGEPITRKTWMLYNDLVKEMPIVKLFVDFVKEYKFNEYM</sequence>
<dbReference type="InterPro" id="IPR005119">
    <property type="entry name" value="LysR_subst-bd"/>
</dbReference>
<dbReference type="Gene3D" id="1.10.10.10">
    <property type="entry name" value="Winged helix-like DNA-binding domain superfamily/Winged helix DNA-binding domain"/>
    <property type="match status" value="1"/>
</dbReference>
<dbReference type="PANTHER" id="PTHR30126:SF78">
    <property type="entry name" value="HTH LYSR-TYPE DOMAIN-CONTAINING PROTEIN"/>
    <property type="match status" value="1"/>
</dbReference>
<comment type="caution">
    <text evidence="6">The sequence shown here is derived from an EMBL/GenBank/DDBJ whole genome shotgun (WGS) entry which is preliminary data.</text>
</comment>
<reference evidence="6 7" key="1">
    <citation type="submission" date="2020-08" db="EMBL/GenBank/DDBJ databases">
        <title>Genomic Encyclopedia of Type Strains, Phase IV (KMG-IV): sequencing the most valuable type-strain genomes for metagenomic binning, comparative biology and taxonomic classification.</title>
        <authorList>
            <person name="Goeker M."/>
        </authorList>
    </citation>
    <scope>NUCLEOTIDE SEQUENCE [LARGE SCALE GENOMIC DNA]</scope>
    <source>
        <strain evidence="6 7">DSM 24661</strain>
    </source>
</reference>
<dbReference type="Gene3D" id="3.40.190.290">
    <property type="match status" value="1"/>
</dbReference>
<dbReference type="InterPro" id="IPR036390">
    <property type="entry name" value="WH_DNA-bd_sf"/>
</dbReference>
<dbReference type="EMBL" id="JACHFH010000013">
    <property type="protein sequence ID" value="MBB5336149.1"/>
    <property type="molecule type" value="Genomic_DNA"/>
</dbReference>
<dbReference type="GO" id="GO:0003700">
    <property type="term" value="F:DNA-binding transcription factor activity"/>
    <property type="evidence" value="ECO:0007669"/>
    <property type="project" value="InterPro"/>
</dbReference>
<evidence type="ECO:0000259" key="5">
    <source>
        <dbReference type="PROSITE" id="PS50931"/>
    </source>
</evidence>
<evidence type="ECO:0000256" key="3">
    <source>
        <dbReference type="ARBA" id="ARBA00023125"/>
    </source>
</evidence>
<dbReference type="Pfam" id="PF00126">
    <property type="entry name" value="HTH_1"/>
    <property type="match status" value="1"/>
</dbReference>
<dbReference type="PANTHER" id="PTHR30126">
    <property type="entry name" value="HTH-TYPE TRANSCRIPTIONAL REGULATOR"/>
    <property type="match status" value="1"/>
</dbReference>
<dbReference type="InterPro" id="IPR036388">
    <property type="entry name" value="WH-like_DNA-bd_sf"/>
</dbReference>
<organism evidence="6 7">
    <name type="scientific">Pectinatus brassicae</name>
    <dbReference type="NCBI Taxonomy" id="862415"/>
    <lineage>
        <taxon>Bacteria</taxon>
        <taxon>Bacillati</taxon>
        <taxon>Bacillota</taxon>
        <taxon>Negativicutes</taxon>
        <taxon>Selenomonadales</taxon>
        <taxon>Selenomonadaceae</taxon>
        <taxon>Pectinatus</taxon>
    </lineage>
</organism>
<protein>
    <submittedName>
        <fullName evidence="6">DNA-binding transcriptional LysR family regulator</fullName>
    </submittedName>
</protein>
<keyword evidence="3 6" id="KW-0238">DNA-binding</keyword>
<comment type="similarity">
    <text evidence="1">Belongs to the LysR transcriptional regulatory family.</text>
</comment>